<feature type="compositionally biased region" description="Low complexity" evidence="1">
    <location>
        <begin position="286"/>
        <end position="309"/>
    </location>
</feature>
<feature type="region of interest" description="Disordered" evidence="1">
    <location>
        <begin position="270"/>
        <end position="329"/>
    </location>
</feature>
<keyword evidence="2" id="KW-0812">Transmembrane</keyword>
<reference evidence="3" key="1">
    <citation type="submission" date="2020-01" db="EMBL/GenBank/DDBJ databases">
        <title>Development of genomics and gene disruption for Polysphondylium violaceum indicates a role for the polyketide synthase stlB in stalk morphogenesis.</title>
        <authorList>
            <person name="Narita B."/>
            <person name="Kawabe Y."/>
            <person name="Kin K."/>
            <person name="Saito T."/>
            <person name="Gibbs R."/>
            <person name="Kuspa A."/>
            <person name="Muzny D."/>
            <person name="Queller D."/>
            <person name="Richards S."/>
            <person name="Strassman J."/>
            <person name="Sucgang R."/>
            <person name="Worley K."/>
            <person name="Schaap P."/>
        </authorList>
    </citation>
    <scope>NUCLEOTIDE SEQUENCE</scope>
    <source>
        <strain evidence="3">QSvi11</strain>
    </source>
</reference>
<feature type="compositionally biased region" description="Polar residues" evidence="1">
    <location>
        <begin position="315"/>
        <end position="329"/>
    </location>
</feature>
<feature type="transmembrane region" description="Helical" evidence="2">
    <location>
        <begin position="88"/>
        <end position="112"/>
    </location>
</feature>
<evidence type="ECO:0000313" key="4">
    <source>
        <dbReference type="Proteomes" id="UP000695562"/>
    </source>
</evidence>
<feature type="transmembrane region" description="Helical" evidence="2">
    <location>
        <begin position="237"/>
        <end position="257"/>
    </location>
</feature>
<feature type="transmembrane region" description="Helical" evidence="2">
    <location>
        <begin position="173"/>
        <end position="192"/>
    </location>
</feature>
<proteinExistence type="predicted"/>
<gene>
    <name evidence="3" type="ORF">CYY_000785</name>
</gene>
<feature type="transmembrane region" description="Helical" evidence="2">
    <location>
        <begin position="204"/>
        <end position="225"/>
    </location>
</feature>
<keyword evidence="4" id="KW-1185">Reference proteome</keyword>
<feature type="transmembrane region" description="Helical" evidence="2">
    <location>
        <begin position="23"/>
        <end position="44"/>
    </location>
</feature>
<evidence type="ECO:0000313" key="3">
    <source>
        <dbReference type="EMBL" id="KAF2077907.1"/>
    </source>
</evidence>
<feature type="transmembrane region" description="Helical" evidence="2">
    <location>
        <begin position="56"/>
        <end position="76"/>
    </location>
</feature>
<keyword evidence="2" id="KW-1133">Transmembrane helix</keyword>
<organism evidence="3 4">
    <name type="scientific">Polysphondylium violaceum</name>
    <dbReference type="NCBI Taxonomy" id="133409"/>
    <lineage>
        <taxon>Eukaryota</taxon>
        <taxon>Amoebozoa</taxon>
        <taxon>Evosea</taxon>
        <taxon>Eumycetozoa</taxon>
        <taxon>Dictyostelia</taxon>
        <taxon>Dictyosteliales</taxon>
        <taxon>Dictyosteliaceae</taxon>
        <taxon>Polysphondylium</taxon>
    </lineage>
</organism>
<protein>
    <submittedName>
        <fullName evidence="3">Uncharacterized protein</fullName>
    </submittedName>
</protein>
<sequence>MENARLNDLFIGKDQTIKNKVQLILGTIVMTLFFIKIVYLFVFEERKSPGSRLKKGVHFLALVHLMFLNLLCYTFINGNTNYKHFLKLTYFINTLLNICFIGAFLLIFLYWISVISNIFNIQQHRLLTNTTRFVFLGVFFIPNLFIRIVQVSLYLSDHTTQHYVKTIENVSKYYMYLSCIIVTSMLWGYLAFHFVRAASQIKGRLLSFTIIAYLFSITFIILVTISTMVQPSKNSIVYEWVVFIFLIVLYLQLLFFVHRIRWNKIHEYFKNRSSSSPPKRSKHTNSDNSGSSSSTNTNSTSQHTKTTNSYEEGISMTTVDKNLNDTSPV</sequence>
<name>A0A8J4Q459_9MYCE</name>
<comment type="caution">
    <text evidence="3">The sequence shown here is derived from an EMBL/GenBank/DDBJ whole genome shotgun (WGS) entry which is preliminary data.</text>
</comment>
<evidence type="ECO:0000256" key="1">
    <source>
        <dbReference type="SAM" id="MobiDB-lite"/>
    </source>
</evidence>
<dbReference type="EMBL" id="AJWJ01000016">
    <property type="protein sequence ID" value="KAF2077907.1"/>
    <property type="molecule type" value="Genomic_DNA"/>
</dbReference>
<dbReference type="AlphaFoldDB" id="A0A8J4Q459"/>
<dbReference type="Proteomes" id="UP000695562">
    <property type="component" value="Unassembled WGS sequence"/>
</dbReference>
<evidence type="ECO:0000256" key="2">
    <source>
        <dbReference type="SAM" id="Phobius"/>
    </source>
</evidence>
<feature type="transmembrane region" description="Helical" evidence="2">
    <location>
        <begin position="133"/>
        <end position="153"/>
    </location>
</feature>
<keyword evidence="2" id="KW-0472">Membrane</keyword>
<accession>A0A8J4Q459</accession>